<dbReference type="InterPro" id="IPR036259">
    <property type="entry name" value="MFS_trans_sf"/>
</dbReference>
<feature type="transmembrane region" description="Helical" evidence="5">
    <location>
        <begin position="56"/>
        <end position="76"/>
    </location>
</feature>
<dbReference type="Pfam" id="PF00083">
    <property type="entry name" value="Sugar_tr"/>
    <property type="match status" value="1"/>
</dbReference>
<feature type="transmembrane region" description="Helical" evidence="5">
    <location>
        <begin position="108"/>
        <end position="128"/>
    </location>
</feature>
<comment type="subcellular location">
    <subcellularLocation>
        <location evidence="1">Membrane</location>
        <topology evidence="1">Multi-pass membrane protein</topology>
    </subcellularLocation>
</comment>
<feature type="domain" description="Major facilitator superfamily (MFS) profile" evidence="6">
    <location>
        <begin position="13"/>
        <end position="448"/>
    </location>
</feature>
<evidence type="ECO:0000256" key="2">
    <source>
        <dbReference type="ARBA" id="ARBA00022692"/>
    </source>
</evidence>
<evidence type="ECO:0000313" key="8">
    <source>
        <dbReference type="Proteomes" id="UP000324832"/>
    </source>
</evidence>
<dbReference type="PROSITE" id="PS50850">
    <property type="entry name" value="MFS"/>
    <property type="match status" value="1"/>
</dbReference>
<dbReference type="Proteomes" id="UP000324832">
    <property type="component" value="Unassembled WGS sequence"/>
</dbReference>
<evidence type="ECO:0000313" key="7">
    <source>
        <dbReference type="EMBL" id="VVC89512.1"/>
    </source>
</evidence>
<gene>
    <name evidence="7" type="ORF">LSINAPIS_LOCUS2613</name>
</gene>
<organism evidence="7 8">
    <name type="scientific">Leptidea sinapis</name>
    <dbReference type="NCBI Taxonomy" id="189913"/>
    <lineage>
        <taxon>Eukaryota</taxon>
        <taxon>Metazoa</taxon>
        <taxon>Ecdysozoa</taxon>
        <taxon>Arthropoda</taxon>
        <taxon>Hexapoda</taxon>
        <taxon>Insecta</taxon>
        <taxon>Pterygota</taxon>
        <taxon>Neoptera</taxon>
        <taxon>Endopterygota</taxon>
        <taxon>Lepidoptera</taxon>
        <taxon>Glossata</taxon>
        <taxon>Ditrysia</taxon>
        <taxon>Papilionoidea</taxon>
        <taxon>Pieridae</taxon>
        <taxon>Dismorphiinae</taxon>
        <taxon>Leptidea</taxon>
    </lineage>
</organism>
<feature type="transmembrane region" description="Helical" evidence="5">
    <location>
        <begin position="394"/>
        <end position="417"/>
    </location>
</feature>
<keyword evidence="8" id="KW-1185">Reference proteome</keyword>
<sequence>MPCNKDVYYWRQILVFISMGLHKMGIGFQLSFPAALNAALLSNTTDITATPDQVSSLTATFGVSGMVGFIFFPSIMQSRGRKLTHILLNSFVILGFLLTYLANNVTMLFIGRILQGFSGTGVTLSSIIMAEYSHPKRRGLFLAAMGMWMCFGSFICHALSAFLNWRNIAALAIVPLVTALILTFIWPESPSFLAMKRKFVECDQSHTWLFGDSKESKDILNALIAAQSEQNSDGSNVFSKNIKNIVTAFGKGYFLRPLFVVIVLTLVVDVSGRYFILVYLNQMFVDIIGDASIAFYCSLGVDITMMISLLLFIVIIRLFNRKRILFVTGFCATILLYVISLTAHLKFINGELVHSAWMMPSLIVLTIFVANSGIVPLAFIIIGEIFPLEHRGLGGSLGGMVFTALYGVTMKCIPVLIETIGTQGVFAVCGSCMLVCLVLLKFTLNETKDKTLQEIEDEFKGVKRAKIILMSEEVITD</sequence>
<dbReference type="AlphaFoldDB" id="A0A5E4PVQ6"/>
<feature type="transmembrane region" description="Helical" evidence="5">
    <location>
        <begin position="357"/>
        <end position="382"/>
    </location>
</feature>
<keyword evidence="3 5" id="KW-1133">Transmembrane helix</keyword>
<name>A0A5E4PVQ6_9NEOP</name>
<dbReference type="InterPro" id="IPR005828">
    <property type="entry name" value="MFS_sugar_transport-like"/>
</dbReference>
<evidence type="ECO:0000256" key="1">
    <source>
        <dbReference type="ARBA" id="ARBA00004141"/>
    </source>
</evidence>
<feature type="transmembrane region" description="Helical" evidence="5">
    <location>
        <begin position="293"/>
        <end position="316"/>
    </location>
</feature>
<dbReference type="InterPro" id="IPR020846">
    <property type="entry name" value="MFS_dom"/>
</dbReference>
<feature type="transmembrane region" description="Helical" evidence="5">
    <location>
        <begin position="423"/>
        <end position="444"/>
    </location>
</feature>
<evidence type="ECO:0000259" key="6">
    <source>
        <dbReference type="PROSITE" id="PS50850"/>
    </source>
</evidence>
<keyword evidence="4 5" id="KW-0472">Membrane</keyword>
<feature type="transmembrane region" description="Helical" evidence="5">
    <location>
        <begin position="168"/>
        <end position="187"/>
    </location>
</feature>
<evidence type="ECO:0000256" key="4">
    <source>
        <dbReference type="ARBA" id="ARBA00023136"/>
    </source>
</evidence>
<dbReference type="GO" id="GO:0022857">
    <property type="term" value="F:transmembrane transporter activity"/>
    <property type="evidence" value="ECO:0007669"/>
    <property type="project" value="InterPro"/>
</dbReference>
<evidence type="ECO:0000256" key="3">
    <source>
        <dbReference type="ARBA" id="ARBA00022989"/>
    </source>
</evidence>
<dbReference type="PANTHER" id="PTHR48021:SF1">
    <property type="entry name" value="GH07001P-RELATED"/>
    <property type="match status" value="1"/>
</dbReference>
<dbReference type="GO" id="GO:0016020">
    <property type="term" value="C:membrane"/>
    <property type="evidence" value="ECO:0007669"/>
    <property type="project" value="UniProtKB-SubCell"/>
</dbReference>
<accession>A0A5E4PVQ6</accession>
<dbReference type="PANTHER" id="PTHR48021">
    <property type="match status" value="1"/>
</dbReference>
<feature type="transmembrane region" description="Helical" evidence="5">
    <location>
        <begin position="83"/>
        <end position="102"/>
    </location>
</feature>
<feature type="transmembrane region" description="Helical" evidence="5">
    <location>
        <begin position="140"/>
        <end position="162"/>
    </location>
</feature>
<feature type="transmembrane region" description="Helical" evidence="5">
    <location>
        <begin position="258"/>
        <end position="281"/>
    </location>
</feature>
<reference evidence="7 8" key="1">
    <citation type="submission" date="2017-07" db="EMBL/GenBank/DDBJ databases">
        <authorList>
            <person name="Talla V."/>
            <person name="Backstrom N."/>
        </authorList>
    </citation>
    <scope>NUCLEOTIDE SEQUENCE [LARGE SCALE GENOMIC DNA]</scope>
</reference>
<feature type="transmembrane region" description="Helical" evidence="5">
    <location>
        <begin position="12"/>
        <end position="36"/>
    </location>
</feature>
<proteinExistence type="predicted"/>
<evidence type="ECO:0000256" key="5">
    <source>
        <dbReference type="SAM" id="Phobius"/>
    </source>
</evidence>
<dbReference type="Gene3D" id="1.20.1250.20">
    <property type="entry name" value="MFS general substrate transporter like domains"/>
    <property type="match status" value="1"/>
</dbReference>
<dbReference type="EMBL" id="FZQP02000559">
    <property type="protein sequence ID" value="VVC89512.1"/>
    <property type="molecule type" value="Genomic_DNA"/>
</dbReference>
<dbReference type="SUPFAM" id="SSF103473">
    <property type="entry name" value="MFS general substrate transporter"/>
    <property type="match status" value="1"/>
</dbReference>
<feature type="transmembrane region" description="Helical" evidence="5">
    <location>
        <begin position="323"/>
        <end position="345"/>
    </location>
</feature>
<dbReference type="InterPro" id="IPR050549">
    <property type="entry name" value="MFS_Trehalose_Transporter"/>
</dbReference>
<protein>
    <recommendedName>
        <fullName evidence="6">Major facilitator superfamily (MFS) profile domain-containing protein</fullName>
    </recommendedName>
</protein>
<keyword evidence="2 5" id="KW-0812">Transmembrane</keyword>